<protein>
    <recommendedName>
        <fullName evidence="3">SET domain-containing protein</fullName>
    </recommendedName>
</protein>
<dbReference type="InterPro" id="IPR001214">
    <property type="entry name" value="SET_dom"/>
</dbReference>
<feature type="domain" description="SET" evidence="3">
    <location>
        <begin position="17"/>
        <end position="141"/>
    </location>
</feature>
<dbReference type="SMART" id="SM00317">
    <property type="entry name" value="SET"/>
    <property type="match status" value="1"/>
</dbReference>
<proteinExistence type="predicted"/>
<dbReference type="GO" id="GO:0035098">
    <property type="term" value="C:ESC/E(Z) complex"/>
    <property type="evidence" value="ECO:0007669"/>
    <property type="project" value="TreeGrafter"/>
</dbReference>
<evidence type="ECO:0000313" key="4">
    <source>
        <dbReference type="EMBL" id="KAF5370328.1"/>
    </source>
</evidence>
<dbReference type="Pfam" id="PF00856">
    <property type="entry name" value="SET"/>
    <property type="match status" value="1"/>
</dbReference>
<sequence length="145" mass="16461">MQGIALDSDFPDGCQNAGIQRGDSKATIVLKSGQWGFGLFLLESANNDDFIIEYVGELIYEPTWKSRSDLSKHRKRAYPFKLNSTYDIDATYVGNESRYINHSWGNENCVARVKLVHGDHRIGIYATRRIEAGEELIMNYGADFF</sequence>
<evidence type="ECO:0000259" key="3">
    <source>
        <dbReference type="PROSITE" id="PS50280"/>
    </source>
</evidence>
<evidence type="ECO:0000256" key="2">
    <source>
        <dbReference type="ARBA" id="ARBA00023163"/>
    </source>
</evidence>
<dbReference type="EMBL" id="JAACJM010000011">
    <property type="protein sequence ID" value="KAF5370328.1"/>
    <property type="molecule type" value="Genomic_DNA"/>
</dbReference>
<dbReference type="AlphaFoldDB" id="A0A8H5LUU0"/>
<dbReference type="InterPro" id="IPR046341">
    <property type="entry name" value="SET_dom_sf"/>
</dbReference>
<dbReference type="PANTHER" id="PTHR45747:SF4">
    <property type="entry name" value="HISTONE-LYSINE N-METHYLTRANSFERASE E(Z)"/>
    <property type="match status" value="1"/>
</dbReference>
<reference evidence="4 5" key="1">
    <citation type="journal article" date="2020" name="ISME J.">
        <title>Uncovering the hidden diversity of litter-decomposition mechanisms in mushroom-forming fungi.</title>
        <authorList>
            <person name="Floudas D."/>
            <person name="Bentzer J."/>
            <person name="Ahren D."/>
            <person name="Johansson T."/>
            <person name="Persson P."/>
            <person name="Tunlid A."/>
        </authorList>
    </citation>
    <scope>NUCLEOTIDE SEQUENCE [LARGE SCALE GENOMIC DNA]</scope>
    <source>
        <strain evidence="4 5">CBS 291.85</strain>
    </source>
</reference>
<dbReference type="Gene3D" id="2.170.270.10">
    <property type="entry name" value="SET domain"/>
    <property type="match status" value="1"/>
</dbReference>
<comment type="caution">
    <text evidence="4">The sequence shown here is derived from an EMBL/GenBank/DDBJ whole genome shotgun (WGS) entry which is preliminary data.</text>
</comment>
<evidence type="ECO:0000256" key="1">
    <source>
        <dbReference type="ARBA" id="ARBA00023015"/>
    </source>
</evidence>
<dbReference type="InterPro" id="IPR045318">
    <property type="entry name" value="EZH1/2-like"/>
</dbReference>
<keyword evidence="2" id="KW-0804">Transcription</keyword>
<accession>A0A8H5LUU0</accession>
<dbReference type="OrthoDB" id="6141102at2759"/>
<evidence type="ECO:0000313" key="5">
    <source>
        <dbReference type="Proteomes" id="UP000559256"/>
    </source>
</evidence>
<dbReference type="Proteomes" id="UP000559256">
    <property type="component" value="Unassembled WGS sequence"/>
</dbReference>
<dbReference type="PROSITE" id="PS50280">
    <property type="entry name" value="SET"/>
    <property type="match status" value="1"/>
</dbReference>
<keyword evidence="5" id="KW-1185">Reference proteome</keyword>
<dbReference type="GO" id="GO:0003682">
    <property type="term" value="F:chromatin binding"/>
    <property type="evidence" value="ECO:0007669"/>
    <property type="project" value="TreeGrafter"/>
</dbReference>
<organism evidence="4 5">
    <name type="scientific">Tetrapyrgos nigripes</name>
    <dbReference type="NCBI Taxonomy" id="182062"/>
    <lineage>
        <taxon>Eukaryota</taxon>
        <taxon>Fungi</taxon>
        <taxon>Dikarya</taxon>
        <taxon>Basidiomycota</taxon>
        <taxon>Agaricomycotina</taxon>
        <taxon>Agaricomycetes</taxon>
        <taxon>Agaricomycetidae</taxon>
        <taxon>Agaricales</taxon>
        <taxon>Marasmiineae</taxon>
        <taxon>Marasmiaceae</taxon>
        <taxon>Tetrapyrgos</taxon>
    </lineage>
</organism>
<gene>
    <name evidence="4" type="ORF">D9758_006997</name>
</gene>
<dbReference type="GO" id="GO:0046976">
    <property type="term" value="F:histone H3K27 methyltransferase activity"/>
    <property type="evidence" value="ECO:0007669"/>
    <property type="project" value="TreeGrafter"/>
</dbReference>
<dbReference type="GO" id="GO:0031507">
    <property type="term" value="P:heterochromatin formation"/>
    <property type="evidence" value="ECO:0007669"/>
    <property type="project" value="TreeGrafter"/>
</dbReference>
<keyword evidence="1" id="KW-0805">Transcription regulation</keyword>
<name>A0A8H5LUU0_9AGAR</name>
<dbReference type="PANTHER" id="PTHR45747">
    <property type="entry name" value="HISTONE-LYSINE N-METHYLTRANSFERASE E(Z)"/>
    <property type="match status" value="1"/>
</dbReference>
<dbReference type="SUPFAM" id="SSF82199">
    <property type="entry name" value="SET domain"/>
    <property type="match status" value="1"/>
</dbReference>